<keyword evidence="1" id="KW-0812">Transmembrane</keyword>
<feature type="transmembrane region" description="Helical" evidence="1">
    <location>
        <begin position="98"/>
        <end position="121"/>
    </location>
</feature>
<evidence type="ECO:0000313" key="10">
    <source>
        <dbReference type="Proteomes" id="UP000284794"/>
    </source>
</evidence>
<feature type="transmembrane region" description="Helical" evidence="1">
    <location>
        <begin position="167"/>
        <end position="189"/>
    </location>
</feature>
<evidence type="ECO:0000313" key="8">
    <source>
        <dbReference type="Proteomes" id="UP000095621"/>
    </source>
</evidence>
<evidence type="ECO:0000313" key="6">
    <source>
        <dbReference type="EMBL" id="RHD10577.1"/>
    </source>
</evidence>
<dbReference type="Proteomes" id="UP000095780">
    <property type="component" value="Unassembled WGS sequence"/>
</dbReference>
<keyword evidence="1" id="KW-0472">Membrane</keyword>
<protein>
    <submittedName>
        <fullName evidence="3">Uncharacterized protein</fullName>
    </submittedName>
</protein>
<accession>A0A174ZSG2</accession>
<evidence type="ECO:0000313" key="4">
    <source>
        <dbReference type="EMBL" id="MSC56862.1"/>
    </source>
</evidence>
<reference evidence="10 11" key="2">
    <citation type="submission" date="2018-08" db="EMBL/GenBank/DDBJ databases">
        <title>A genome reference for cultivated species of the human gut microbiota.</title>
        <authorList>
            <person name="Zou Y."/>
            <person name="Xue W."/>
            <person name="Luo G."/>
        </authorList>
    </citation>
    <scope>NUCLEOTIDE SEQUENCE [LARGE SCALE GENOMIC DNA]</scope>
    <source>
        <strain evidence="7 11">AF36-7BH</strain>
        <strain evidence="6 10">AM32-2AC</strain>
        <strain evidence="5 12">AM37-3BH</strain>
    </source>
</reference>
<feature type="transmembrane region" description="Helical" evidence="1">
    <location>
        <begin position="68"/>
        <end position="86"/>
    </location>
</feature>
<feature type="transmembrane region" description="Helical" evidence="1">
    <location>
        <begin position="201"/>
        <end position="221"/>
    </location>
</feature>
<dbReference type="EMBL" id="QSIS01000002">
    <property type="protein sequence ID" value="RHD10577.1"/>
    <property type="molecule type" value="Genomic_DNA"/>
</dbReference>
<dbReference type="Proteomes" id="UP000284794">
    <property type="component" value="Unassembled WGS sequence"/>
</dbReference>
<evidence type="ECO:0000313" key="13">
    <source>
        <dbReference type="Proteomes" id="UP000481964"/>
    </source>
</evidence>
<dbReference type="RefSeq" id="WP_022098142.1">
    <property type="nucleotide sequence ID" value="NZ_CABIXW010000005.1"/>
</dbReference>
<dbReference type="EMBL" id="CZBV01000005">
    <property type="protein sequence ID" value="CUQ87348.1"/>
    <property type="molecule type" value="Genomic_DNA"/>
</dbReference>
<evidence type="ECO:0000313" key="5">
    <source>
        <dbReference type="EMBL" id="RHC15299.1"/>
    </source>
</evidence>
<dbReference type="Proteomes" id="UP000285201">
    <property type="component" value="Unassembled WGS sequence"/>
</dbReference>
<evidence type="ECO:0000313" key="12">
    <source>
        <dbReference type="Proteomes" id="UP000285844"/>
    </source>
</evidence>
<proteinExistence type="predicted"/>
<gene>
    <name evidence="7" type="ORF">DW007_05145</name>
    <name evidence="6" type="ORF">DW811_02695</name>
    <name evidence="5" type="ORF">DW858_00210</name>
    <name evidence="2" type="ORF">ERS852490_00371</name>
    <name evidence="3" type="ORF">ERS852492_02016</name>
    <name evidence="4" type="ORF">GKE48_05255</name>
</gene>
<dbReference type="EMBL" id="QROY01000003">
    <property type="protein sequence ID" value="RHL70362.1"/>
    <property type="molecule type" value="Genomic_DNA"/>
</dbReference>
<dbReference type="OrthoDB" id="2064422at2"/>
<keyword evidence="1" id="KW-1133">Transmembrane helix</keyword>
<evidence type="ECO:0000256" key="1">
    <source>
        <dbReference type="SAM" id="Phobius"/>
    </source>
</evidence>
<dbReference type="EMBL" id="CZBU01000001">
    <property type="protein sequence ID" value="CUQ75189.1"/>
    <property type="molecule type" value="Genomic_DNA"/>
</dbReference>
<evidence type="ECO:0000313" key="7">
    <source>
        <dbReference type="EMBL" id="RHL70362.1"/>
    </source>
</evidence>
<organism evidence="3 9">
    <name type="scientific">Lachnospira eligens</name>
    <dbReference type="NCBI Taxonomy" id="39485"/>
    <lineage>
        <taxon>Bacteria</taxon>
        <taxon>Bacillati</taxon>
        <taxon>Bacillota</taxon>
        <taxon>Clostridia</taxon>
        <taxon>Lachnospirales</taxon>
        <taxon>Lachnospiraceae</taxon>
        <taxon>Lachnospira</taxon>
    </lineage>
</organism>
<sequence>MKLFRKLFAEKILRYYEGTEAGIKMIKSFPVIRKLVKDDAFGEKSKSRAIVGTMAQIFMLAWEFIRKFMYVILLIYVPYTILAYFFPLIRIHQDISIIYLFIMLSTICGSLANTTIFAMGDRDYLMIRVMLVSPYMNFLGKFIYKIVTEFVFYFIILIILGEPVFNALMLCIVTACARPVGEMMAIITFDHFRGVYENRSVLNGTIMAICVILAYGLPVLNGRIAASWIYAIHPFVVCVMFLVGAGAMYFLWWYKYYRVIIREAMHNKREF</sequence>
<evidence type="ECO:0000313" key="3">
    <source>
        <dbReference type="EMBL" id="CUQ87348.1"/>
    </source>
</evidence>
<evidence type="ECO:0000313" key="9">
    <source>
        <dbReference type="Proteomes" id="UP000095780"/>
    </source>
</evidence>
<evidence type="ECO:0000313" key="2">
    <source>
        <dbReference type="EMBL" id="CUQ75189.1"/>
    </source>
</evidence>
<dbReference type="AlphaFoldDB" id="A0A174ZSG2"/>
<reference evidence="4 13" key="3">
    <citation type="journal article" date="2019" name="Nat. Med.">
        <title>A library of human gut bacterial isolates paired with longitudinal multiomics data enables mechanistic microbiome research.</title>
        <authorList>
            <person name="Poyet M."/>
            <person name="Groussin M."/>
            <person name="Gibbons S.M."/>
            <person name="Avila-Pacheco J."/>
            <person name="Jiang X."/>
            <person name="Kearney S.M."/>
            <person name="Perrotta A.R."/>
            <person name="Berdy B."/>
            <person name="Zhao S."/>
            <person name="Lieberman T.D."/>
            <person name="Swanson P.K."/>
            <person name="Smith M."/>
            <person name="Roesemann S."/>
            <person name="Alexander J.E."/>
            <person name="Rich S.A."/>
            <person name="Livny J."/>
            <person name="Vlamakis H."/>
            <person name="Clish C."/>
            <person name="Bullock K."/>
            <person name="Deik A."/>
            <person name="Scott J."/>
            <person name="Pierce K.A."/>
            <person name="Xavier R.J."/>
            <person name="Alm E.J."/>
        </authorList>
    </citation>
    <scope>NUCLEOTIDE SEQUENCE [LARGE SCALE GENOMIC DNA]</scope>
    <source>
        <strain evidence="4 13">BIOML-A1</strain>
    </source>
</reference>
<name>A0A174ZSG2_9FIRM</name>
<dbReference type="Proteomes" id="UP000481964">
    <property type="component" value="Unassembled WGS sequence"/>
</dbReference>
<dbReference type="Proteomes" id="UP000095621">
    <property type="component" value="Unassembled WGS sequence"/>
</dbReference>
<evidence type="ECO:0000313" key="11">
    <source>
        <dbReference type="Proteomes" id="UP000285201"/>
    </source>
</evidence>
<reference evidence="8 9" key="1">
    <citation type="submission" date="2015-09" db="EMBL/GenBank/DDBJ databases">
        <authorList>
            <consortium name="Pathogen Informatics"/>
        </authorList>
    </citation>
    <scope>NUCLEOTIDE SEQUENCE [LARGE SCALE GENOMIC DNA]</scope>
    <source>
        <strain evidence="2 8">2789STDY5834875</strain>
        <strain evidence="3 9">2789STDY5834878</strain>
    </source>
</reference>
<dbReference type="EMBL" id="QSHM01000001">
    <property type="protein sequence ID" value="RHC15299.1"/>
    <property type="molecule type" value="Genomic_DNA"/>
</dbReference>
<dbReference type="EMBL" id="WKRD01000003">
    <property type="protein sequence ID" value="MSC56862.1"/>
    <property type="molecule type" value="Genomic_DNA"/>
</dbReference>
<dbReference type="Proteomes" id="UP000285844">
    <property type="component" value="Unassembled WGS sequence"/>
</dbReference>
<feature type="transmembrane region" description="Helical" evidence="1">
    <location>
        <begin position="142"/>
        <end position="161"/>
    </location>
</feature>
<feature type="transmembrane region" description="Helical" evidence="1">
    <location>
        <begin position="227"/>
        <end position="252"/>
    </location>
</feature>